<name>C5BNC7_TERTT</name>
<dbReference type="STRING" id="377629.TERTU_2915"/>
<dbReference type="AlphaFoldDB" id="C5BNC7"/>
<accession>C5BNC7</accession>
<evidence type="ECO:0000313" key="1">
    <source>
        <dbReference type="EMBL" id="ACR14171.1"/>
    </source>
</evidence>
<reference evidence="1 2" key="1">
    <citation type="journal article" date="2009" name="PLoS ONE">
        <title>The complete genome of Teredinibacter turnerae T7901: an intracellular endosymbiont of marine wood-boring bivalves (shipworms).</title>
        <authorList>
            <person name="Yang J.C."/>
            <person name="Madupu R."/>
            <person name="Durkin A.S."/>
            <person name="Ekborg N.A."/>
            <person name="Pedamallu C.S."/>
            <person name="Hostetler J.B."/>
            <person name="Radune D."/>
            <person name="Toms B.S."/>
            <person name="Henrissat B."/>
            <person name="Coutinho P.M."/>
            <person name="Schwarz S."/>
            <person name="Field L."/>
            <person name="Trindade-Silva A.E."/>
            <person name="Soares C.A.G."/>
            <person name="Elshahawi S."/>
            <person name="Hanora A."/>
            <person name="Schmidt E.W."/>
            <person name="Haygood M.G."/>
            <person name="Posfai J."/>
            <person name="Benner J."/>
            <person name="Madinger C."/>
            <person name="Nove J."/>
            <person name="Anton B."/>
            <person name="Chaudhary K."/>
            <person name="Foster J."/>
            <person name="Holman A."/>
            <person name="Kumar S."/>
            <person name="Lessard P.A."/>
            <person name="Luyten Y.A."/>
            <person name="Slatko B."/>
            <person name="Wood N."/>
            <person name="Wu B."/>
            <person name="Teplitski M."/>
            <person name="Mougous J.D."/>
            <person name="Ward N."/>
            <person name="Eisen J.A."/>
            <person name="Badger J.H."/>
            <person name="Distel D.L."/>
        </authorList>
    </citation>
    <scope>NUCLEOTIDE SEQUENCE [LARGE SCALE GENOMIC DNA]</scope>
    <source>
        <strain evidence="2">ATCC 39867 / T7901</strain>
    </source>
</reference>
<sequence length="40" mass="4729">MKFSFGIFQNTRTKLPTSSHISKKHFLLILQLSRMFTSKK</sequence>
<gene>
    <name evidence="1" type="ordered locus">TERTU_2915</name>
</gene>
<evidence type="ECO:0000313" key="2">
    <source>
        <dbReference type="Proteomes" id="UP000009080"/>
    </source>
</evidence>
<keyword evidence="2" id="KW-1185">Reference proteome</keyword>
<protein>
    <submittedName>
        <fullName evidence="1">Uncharacterized protein</fullName>
    </submittedName>
</protein>
<dbReference type="EMBL" id="CP001614">
    <property type="protein sequence ID" value="ACR14171.1"/>
    <property type="molecule type" value="Genomic_DNA"/>
</dbReference>
<dbReference type="Proteomes" id="UP000009080">
    <property type="component" value="Chromosome"/>
</dbReference>
<dbReference type="KEGG" id="ttu:TERTU_2915"/>
<proteinExistence type="predicted"/>
<dbReference type="HOGENOM" id="CLU_3297798_0_0_6"/>
<organism evidence="1 2">
    <name type="scientific">Teredinibacter turnerae (strain ATCC 39867 / T7901)</name>
    <dbReference type="NCBI Taxonomy" id="377629"/>
    <lineage>
        <taxon>Bacteria</taxon>
        <taxon>Pseudomonadati</taxon>
        <taxon>Pseudomonadota</taxon>
        <taxon>Gammaproteobacteria</taxon>
        <taxon>Cellvibrionales</taxon>
        <taxon>Cellvibrionaceae</taxon>
        <taxon>Teredinibacter</taxon>
    </lineage>
</organism>